<keyword evidence="3" id="KW-1185">Reference proteome</keyword>
<sequence>MPDIPAGTTAGVAVYDRVTGRFTELHDAERQFRSASLVKLLLALDVLGEDGPASLPEAERVRLTAMLRSSDDAAASHYWSVRGAGAVVTRTASRLGLTGTVPPPASHPGYWGYTATTAADTVRVYRHILESAPAPVRVFLMDALRTATRCGNDGFDQYFGIPSAFDGPRAVKQGWSGFSSGGCTAPARPADATTSAAPRPAVPAPRPAAAPLPGGAAAPLDLVSEALHTTGTVGAGDRTVVAVLTLHPDGTPYGTAYGRITRLTDSLDVPGAARPAGTRFATWGSGVRVRAGANTSAAHLTTLPAGVEVLVGCQARGGRVTVPPYDNDWWAYLPQYGGWITQVYIASPDDTLPGVPVCS</sequence>
<dbReference type="KEGG" id="sgj:IAG43_32020"/>
<feature type="compositionally biased region" description="Pro residues" evidence="1">
    <location>
        <begin position="200"/>
        <end position="210"/>
    </location>
</feature>
<dbReference type="Gene3D" id="3.40.710.10">
    <property type="entry name" value="DD-peptidase/beta-lactamase superfamily"/>
    <property type="match status" value="1"/>
</dbReference>
<dbReference type="EMBL" id="CP060825">
    <property type="protein sequence ID" value="QNP67730.1"/>
    <property type="molecule type" value="Genomic_DNA"/>
</dbReference>
<evidence type="ECO:0000256" key="1">
    <source>
        <dbReference type="SAM" id="MobiDB-lite"/>
    </source>
</evidence>
<dbReference type="InterPro" id="IPR012338">
    <property type="entry name" value="Beta-lactam/transpept-like"/>
</dbReference>
<dbReference type="RefSeq" id="WP_187744773.1">
    <property type="nucleotide sequence ID" value="NZ_CP060825.1"/>
</dbReference>
<protein>
    <recommendedName>
        <fullName evidence="4">SH3 domain-containing protein</fullName>
    </recommendedName>
</protein>
<evidence type="ECO:0008006" key="4">
    <source>
        <dbReference type="Google" id="ProtNLM"/>
    </source>
</evidence>
<gene>
    <name evidence="2" type="ORF">IAG43_32020</name>
</gene>
<proteinExistence type="predicted"/>
<evidence type="ECO:0000313" key="2">
    <source>
        <dbReference type="EMBL" id="QNP67730.1"/>
    </source>
</evidence>
<accession>A0A7H0I4L4</accession>
<dbReference type="Proteomes" id="UP000516230">
    <property type="component" value="Chromosome"/>
</dbReference>
<reference evidence="2 3" key="1">
    <citation type="submission" date="2020-08" db="EMBL/GenBank/DDBJ databases">
        <title>A novel species.</title>
        <authorList>
            <person name="Gao J."/>
        </authorList>
    </citation>
    <scope>NUCLEOTIDE SEQUENCE [LARGE SCALE GENOMIC DNA]</scope>
    <source>
        <strain evidence="2 3">CRPJ-33</strain>
    </source>
</reference>
<feature type="region of interest" description="Disordered" evidence="1">
    <location>
        <begin position="182"/>
        <end position="210"/>
    </location>
</feature>
<name>A0A7H0I4L4_9ACTN</name>
<evidence type="ECO:0000313" key="3">
    <source>
        <dbReference type="Proteomes" id="UP000516230"/>
    </source>
</evidence>
<organism evidence="2 3">
    <name type="scientific">Streptomyces genisteinicus</name>
    <dbReference type="NCBI Taxonomy" id="2768068"/>
    <lineage>
        <taxon>Bacteria</taxon>
        <taxon>Bacillati</taxon>
        <taxon>Actinomycetota</taxon>
        <taxon>Actinomycetes</taxon>
        <taxon>Kitasatosporales</taxon>
        <taxon>Streptomycetaceae</taxon>
        <taxon>Streptomyces</taxon>
    </lineage>
</organism>
<dbReference type="AlphaFoldDB" id="A0A7H0I4L4"/>
<dbReference type="SUPFAM" id="SSF56601">
    <property type="entry name" value="beta-lactamase/transpeptidase-like"/>
    <property type="match status" value="1"/>
</dbReference>